<protein>
    <submittedName>
        <fullName evidence="4">Uncharacterized protein</fullName>
    </submittedName>
</protein>
<name>A0A1M6SEN1_9FLAO</name>
<evidence type="ECO:0000256" key="1">
    <source>
        <dbReference type="SAM" id="MobiDB-lite"/>
    </source>
</evidence>
<comment type="caution">
    <text evidence="4">The sequence shown here is derived from an EMBL/GenBank/DDBJ whole genome shotgun (WGS) entry which is preliminary data.</text>
</comment>
<gene>
    <name evidence="3" type="ORF">SAMN04487891_102420</name>
    <name evidence="4" type="ORF">SAMN05216293_1099</name>
</gene>
<dbReference type="EMBL" id="FRAT01000002">
    <property type="protein sequence ID" value="SHK43017.1"/>
    <property type="molecule type" value="Genomic_DNA"/>
</dbReference>
<accession>A0A1M6SEN1</accession>
<proteinExistence type="predicted"/>
<evidence type="ECO:0000256" key="2">
    <source>
        <dbReference type="SAM" id="Phobius"/>
    </source>
</evidence>
<evidence type="ECO:0000313" key="3">
    <source>
        <dbReference type="EMBL" id="SFB80278.1"/>
    </source>
</evidence>
<dbReference type="EMBL" id="FOKU01000002">
    <property type="protein sequence ID" value="SFB80278.1"/>
    <property type="molecule type" value="Genomic_DNA"/>
</dbReference>
<keyword evidence="2" id="KW-0812">Transmembrane</keyword>
<sequence length="376" mass="43366">MRKGKTAVKLLGTTSLGMGLVIVLFLSSERLVHRNNVFTRRYPHHPIKKLYDLPIGFDSYYIAGVDNDILFLGNTTAPLHLLRINIKTRDTSHINLNLPTRNLPFKAVTVQVYPPYFYVMDGTIPCIFKGILGDWNAKLWMKDKAYFTKAFPLDTSKIYINTINSDTRLATLGILEKRWDFRVSLHPEILEKQIDGMFDVDGTMVVSQDGKTLGFVYYYRNQFMVMDSMLGLLGRQETIDTVKIAHIELSRANKKGQVKMKAPPLKINHTAALYNDLMLISSPRLDKYEDPRMLDEAAIIDVYNWKERTYDFSFYLYRIEQKKLKEFRVYDKYLLALLGDMFSVYSLDEGQFNGTGQSATRNEKNNEIPAGSRMKT</sequence>
<dbReference type="OrthoDB" id="673785at2"/>
<keyword evidence="2" id="KW-1133">Transmembrane helix</keyword>
<dbReference type="AlphaFoldDB" id="A0A1M6SEN1"/>
<evidence type="ECO:0000313" key="4">
    <source>
        <dbReference type="EMBL" id="SHK43017.1"/>
    </source>
</evidence>
<dbReference type="Proteomes" id="UP000184031">
    <property type="component" value="Unassembled WGS sequence"/>
</dbReference>
<evidence type="ECO:0000313" key="5">
    <source>
        <dbReference type="Proteomes" id="UP000184031"/>
    </source>
</evidence>
<evidence type="ECO:0000313" key="6">
    <source>
        <dbReference type="Proteomes" id="UP000198940"/>
    </source>
</evidence>
<keyword evidence="2" id="KW-0472">Membrane</keyword>
<reference evidence="4 5" key="1">
    <citation type="submission" date="2016-11" db="EMBL/GenBank/DDBJ databases">
        <authorList>
            <person name="Varghese N."/>
            <person name="Submissions S."/>
        </authorList>
    </citation>
    <scope>NUCLEOTIDE SEQUENCE [LARGE SCALE GENOMIC DNA]</scope>
    <source>
        <strain evidence="4 5">CGMCC 1.12174</strain>
        <strain evidence="3 6">DSM 26351</strain>
    </source>
</reference>
<dbReference type="Proteomes" id="UP000198940">
    <property type="component" value="Unassembled WGS sequence"/>
</dbReference>
<keyword evidence="6" id="KW-1185">Reference proteome</keyword>
<organism evidence="4 5">
    <name type="scientific">Flagellimonas taeanensis</name>
    <dbReference type="NCBI Taxonomy" id="1005926"/>
    <lineage>
        <taxon>Bacteria</taxon>
        <taxon>Pseudomonadati</taxon>
        <taxon>Bacteroidota</taxon>
        <taxon>Flavobacteriia</taxon>
        <taxon>Flavobacteriales</taxon>
        <taxon>Flavobacteriaceae</taxon>
        <taxon>Flagellimonas</taxon>
    </lineage>
</organism>
<dbReference type="STRING" id="1055723.SAMN05216293_1099"/>
<feature type="region of interest" description="Disordered" evidence="1">
    <location>
        <begin position="354"/>
        <end position="376"/>
    </location>
</feature>
<dbReference type="RefSeq" id="WP_072877715.1">
    <property type="nucleotide sequence ID" value="NZ_FOKU01000002.1"/>
</dbReference>
<feature type="transmembrane region" description="Helical" evidence="2">
    <location>
        <begin position="7"/>
        <end position="26"/>
    </location>
</feature>